<sequence length="322" mass="35531">MFYLLRPIVNYMEKHGWKRPISIITIYLVFAGLIVLFSILVWPTLQEQVVNFANNAPFFVEGLQKQLQALQHNRFLSKIIPSESEITSRVTEYANDLIASITNSISNFISVISNVVVILATVPIVLYYMLKESSKLTPFLLLLLPRRFRKEGKEAINEIDSALSGFIVGRVILNLILGVLMYIGFLIIGLKYSLLLAILSAILNLIPYVGAIIATVPVVIVGFIDSPSVAIWSLVVIIVAQQIQDNLLSPIVYGKQLDIHPLTTVILLLIGVDVFGILGVILAIPVYMIAKIAIVHIYGIFLAEKTDDTPPPPPTPPAPPIA</sequence>
<keyword evidence="5 8" id="KW-0812">Transmembrane</keyword>
<keyword evidence="3" id="KW-0813">Transport</keyword>
<dbReference type="GO" id="GO:0055085">
    <property type="term" value="P:transmembrane transport"/>
    <property type="evidence" value="ECO:0007669"/>
    <property type="project" value="TreeGrafter"/>
</dbReference>
<keyword evidence="6 8" id="KW-1133">Transmembrane helix</keyword>
<evidence type="ECO:0000256" key="1">
    <source>
        <dbReference type="ARBA" id="ARBA00004651"/>
    </source>
</evidence>
<evidence type="ECO:0000256" key="3">
    <source>
        <dbReference type="ARBA" id="ARBA00022448"/>
    </source>
</evidence>
<comment type="subcellular location">
    <subcellularLocation>
        <location evidence="1">Cell membrane</location>
        <topology evidence="1">Multi-pass membrane protein</topology>
    </subcellularLocation>
</comment>
<proteinExistence type="inferred from homology"/>
<evidence type="ECO:0000256" key="7">
    <source>
        <dbReference type="ARBA" id="ARBA00023136"/>
    </source>
</evidence>
<dbReference type="eggNOG" id="COG0628">
    <property type="taxonomic scope" value="Bacteria"/>
</dbReference>
<accession>W7Y885</accession>
<dbReference type="AlphaFoldDB" id="W7Y885"/>
<comment type="similarity">
    <text evidence="2">Belongs to the autoinducer-2 exporter (AI-2E) (TC 2.A.86) family.</text>
</comment>
<comment type="caution">
    <text evidence="9">The sequence shown here is derived from an EMBL/GenBank/DDBJ whole genome shotgun (WGS) entry which is preliminary data.</text>
</comment>
<dbReference type="Proteomes" id="UP000019364">
    <property type="component" value="Unassembled WGS sequence"/>
</dbReference>
<dbReference type="EMBL" id="BAVZ01000002">
    <property type="protein sequence ID" value="GAF07125.1"/>
    <property type="molecule type" value="Genomic_DNA"/>
</dbReference>
<name>W7Y885_9BACL</name>
<feature type="transmembrane region" description="Helical" evidence="8">
    <location>
        <begin position="21"/>
        <end position="42"/>
    </location>
</feature>
<protein>
    <submittedName>
        <fullName evidence="9">Uncharacterized protein</fullName>
    </submittedName>
</protein>
<dbReference type="PANTHER" id="PTHR21716">
    <property type="entry name" value="TRANSMEMBRANE PROTEIN"/>
    <property type="match status" value="1"/>
</dbReference>
<feature type="transmembrane region" description="Helical" evidence="8">
    <location>
        <begin position="265"/>
        <end position="290"/>
    </location>
</feature>
<keyword evidence="10" id="KW-1185">Reference proteome</keyword>
<evidence type="ECO:0000313" key="9">
    <source>
        <dbReference type="EMBL" id="GAF07125.1"/>
    </source>
</evidence>
<dbReference type="PANTHER" id="PTHR21716:SF53">
    <property type="entry name" value="PERMEASE PERM-RELATED"/>
    <property type="match status" value="1"/>
</dbReference>
<evidence type="ECO:0000313" key="10">
    <source>
        <dbReference type="Proteomes" id="UP000019364"/>
    </source>
</evidence>
<evidence type="ECO:0000256" key="5">
    <source>
        <dbReference type="ARBA" id="ARBA00022692"/>
    </source>
</evidence>
<dbReference type="STRING" id="1236976.JCM16418_1114"/>
<gene>
    <name evidence="9" type="ORF">JCM16418_1114</name>
</gene>
<evidence type="ECO:0000256" key="2">
    <source>
        <dbReference type="ARBA" id="ARBA00009773"/>
    </source>
</evidence>
<feature type="transmembrane region" description="Helical" evidence="8">
    <location>
        <begin position="108"/>
        <end position="130"/>
    </location>
</feature>
<keyword evidence="7 8" id="KW-0472">Membrane</keyword>
<evidence type="ECO:0000256" key="4">
    <source>
        <dbReference type="ARBA" id="ARBA00022475"/>
    </source>
</evidence>
<feature type="transmembrane region" description="Helical" evidence="8">
    <location>
        <begin position="196"/>
        <end position="224"/>
    </location>
</feature>
<reference evidence="9 10" key="1">
    <citation type="journal article" date="2014" name="Genome Announc.">
        <title>Draft Genome Sequence of Paenibacillus pini JCM 16418T, Isolated from the Rhizosphere of Pine Tree.</title>
        <authorList>
            <person name="Yuki M."/>
            <person name="Oshima K."/>
            <person name="Suda W."/>
            <person name="Oshida Y."/>
            <person name="Kitamura K."/>
            <person name="Iida Y."/>
            <person name="Hattori M."/>
            <person name="Ohkuma M."/>
        </authorList>
    </citation>
    <scope>NUCLEOTIDE SEQUENCE [LARGE SCALE GENOMIC DNA]</scope>
    <source>
        <strain evidence="9 10">JCM 16418</strain>
    </source>
</reference>
<keyword evidence="4" id="KW-1003">Cell membrane</keyword>
<evidence type="ECO:0000256" key="8">
    <source>
        <dbReference type="SAM" id="Phobius"/>
    </source>
</evidence>
<dbReference type="InterPro" id="IPR002549">
    <property type="entry name" value="AI-2E-like"/>
</dbReference>
<evidence type="ECO:0000256" key="6">
    <source>
        <dbReference type="ARBA" id="ARBA00022989"/>
    </source>
</evidence>
<dbReference type="GO" id="GO:0005886">
    <property type="term" value="C:plasma membrane"/>
    <property type="evidence" value="ECO:0007669"/>
    <property type="project" value="UniProtKB-SubCell"/>
</dbReference>
<dbReference type="Pfam" id="PF01594">
    <property type="entry name" value="AI-2E_transport"/>
    <property type="match status" value="1"/>
</dbReference>
<organism evidence="9 10">
    <name type="scientific">Paenibacillus pini JCM 16418</name>
    <dbReference type="NCBI Taxonomy" id="1236976"/>
    <lineage>
        <taxon>Bacteria</taxon>
        <taxon>Bacillati</taxon>
        <taxon>Bacillota</taxon>
        <taxon>Bacilli</taxon>
        <taxon>Bacillales</taxon>
        <taxon>Paenibacillaceae</taxon>
        <taxon>Paenibacillus</taxon>
    </lineage>
</organism>
<feature type="transmembrane region" description="Helical" evidence="8">
    <location>
        <begin position="171"/>
        <end position="190"/>
    </location>
</feature>